<gene>
    <name evidence="1" type="ORF">Tco_0802080</name>
</gene>
<accession>A0ABQ5A202</accession>
<feature type="non-terminal residue" evidence="1">
    <location>
        <position position="187"/>
    </location>
</feature>
<evidence type="ECO:0008006" key="3">
    <source>
        <dbReference type="Google" id="ProtNLM"/>
    </source>
</evidence>
<dbReference type="Proteomes" id="UP001151760">
    <property type="component" value="Unassembled WGS sequence"/>
</dbReference>
<reference evidence="1" key="2">
    <citation type="submission" date="2022-01" db="EMBL/GenBank/DDBJ databases">
        <authorList>
            <person name="Yamashiro T."/>
            <person name="Shiraishi A."/>
            <person name="Satake H."/>
            <person name="Nakayama K."/>
        </authorList>
    </citation>
    <scope>NUCLEOTIDE SEQUENCE</scope>
</reference>
<comment type="caution">
    <text evidence="1">The sequence shown here is derived from an EMBL/GenBank/DDBJ whole genome shotgun (WGS) entry which is preliminary data.</text>
</comment>
<dbReference type="EMBL" id="BQNB010011784">
    <property type="protein sequence ID" value="GJS95112.1"/>
    <property type="molecule type" value="Genomic_DNA"/>
</dbReference>
<proteinExistence type="predicted"/>
<evidence type="ECO:0000313" key="2">
    <source>
        <dbReference type="Proteomes" id="UP001151760"/>
    </source>
</evidence>
<name>A0ABQ5A202_9ASTR</name>
<reference evidence="1" key="1">
    <citation type="journal article" date="2022" name="Int. J. Mol. Sci.">
        <title>Draft Genome of Tanacetum Coccineum: Genomic Comparison of Closely Related Tanacetum-Family Plants.</title>
        <authorList>
            <person name="Yamashiro T."/>
            <person name="Shiraishi A."/>
            <person name="Nakayama K."/>
            <person name="Satake H."/>
        </authorList>
    </citation>
    <scope>NUCLEOTIDE SEQUENCE</scope>
</reference>
<keyword evidence="2" id="KW-1185">Reference proteome</keyword>
<organism evidence="1 2">
    <name type="scientific">Tanacetum coccineum</name>
    <dbReference type="NCBI Taxonomy" id="301880"/>
    <lineage>
        <taxon>Eukaryota</taxon>
        <taxon>Viridiplantae</taxon>
        <taxon>Streptophyta</taxon>
        <taxon>Embryophyta</taxon>
        <taxon>Tracheophyta</taxon>
        <taxon>Spermatophyta</taxon>
        <taxon>Magnoliopsida</taxon>
        <taxon>eudicotyledons</taxon>
        <taxon>Gunneridae</taxon>
        <taxon>Pentapetalae</taxon>
        <taxon>asterids</taxon>
        <taxon>campanulids</taxon>
        <taxon>Asterales</taxon>
        <taxon>Asteraceae</taxon>
        <taxon>Asteroideae</taxon>
        <taxon>Anthemideae</taxon>
        <taxon>Anthemidinae</taxon>
        <taxon>Tanacetum</taxon>
    </lineage>
</organism>
<protein>
    <recommendedName>
        <fullName evidence="3">Reverse transcriptase domain-containing protein</fullName>
    </recommendedName>
</protein>
<sequence>MKHSYSNDDTCFSIDVIEEILEEDFDSLLNEGSKILHSIKGTVLEEKLFAEFDEFMAMTANENFESESNIEEQPFEKIPLTPITRSKHLLKNLLRILNLNLFLITWNMYSWKNPLFFLPWVSPIHRVPKKGGITVVTNERNELVLTRTVTGWREGMVLGHKVSEAGLEVDKAKIAVISKLPPPTNIK</sequence>
<evidence type="ECO:0000313" key="1">
    <source>
        <dbReference type="EMBL" id="GJS95112.1"/>
    </source>
</evidence>